<evidence type="ECO:0000256" key="14">
    <source>
        <dbReference type="ARBA" id="ARBA00023008"/>
    </source>
</evidence>
<feature type="transmembrane region" description="Helical" evidence="19">
    <location>
        <begin position="77"/>
        <end position="102"/>
    </location>
</feature>
<dbReference type="PANTHER" id="PTHR10422">
    <property type="entry name" value="CYTOCHROME C OXIDASE SUBUNIT 1"/>
    <property type="match status" value="1"/>
</dbReference>
<keyword evidence="15 19" id="KW-0472">Membrane</keyword>
<keyword evidence="8 18" id="KW-0812">Transmembrane</keyword>
<dbReference type="InterPro" id="IPR023616">
    <property type="entry name" value="Cyt_c_oxase-like_su1_dom"/>
</dbReference>
<evidence type="ECO:0000256" key="17">
    <source>
        <dbReference type="ARBA" id="ARBA00047816"/>
    </source>
</evidence>
<evidence type="ECO:0000256" key="10">
    <source>
        <dbReference type="ARBA" id="ARBA00022967"/>
    </source>
</evidence>
<dbReference type="Proteomes" id="UP000233750">
    <property type="component" value="Unassembled WGS sequence"/>
</dbReference>
<feature type="transmembrane region" description="Helical" evidence="19">
    <location>
        <begin position="122"/>
        <end position="146"/>
    </location>
</feature>
<comment type="pathway">
    <text evidence="2 19">Energy metabolism; oxidative phosphorylation.</text>
</comment>
<dbReference type="GO" id="GO:0020037">
    <property type="term" value="F:heme binding"/>
    <property type="evidence" value="ECO:0007669"/>
    <property type="project" value="InterPro"/>
</dbReference>
<dbReference type="AlphaFoldDB" id="A0A2N3X1B4"/>
<comment type="function">
    <text evidence="16 19">Cytochrome c oxidase is the component of the respiratory chain that catalyzes the reduction of oxygen to water. Subunits 1-3 form the functional core of the enzyme complex. CO I is the catalytic subunit of the enzyme. Electrons originating in cytochrome c are transferred via the copper A center of subunit 2 and heme A of subunit 1 to the bimetallic center formed by heme A3 and copper B.</text>
</comment>
<dbReference type="UniPathway" id="UPA00705"/>
<proteinExistence type="inferred from homology"/>
<dbReference type="OrthoDB" id="9803294at2"/>
<evidence type="ECO:0000256" key="5">
    <source>
        <dbReference type="ARBA" id="ARBA00022475"/>
    </source>
</evidence>
<dbReference type="PANTHER" id="PTHR10422:SF18">
    <property type="entry name" value="CYTOCHROME C OXIDASE SUBUNIT 1"/>
    <property type="match status" value="1"/>
</dbReference>
<feature type="transmembrane region" description="Helical" evidence="19">
    <location>
        <begin position="425"/>
        <end position="447"/>
    </location>
</feature>
<keyword evidence="14 19" id="KW-0186">Copper</keyword>
<dbReference type="GO" id="GO:0005886">
    <property type="term" value="C:plasma membrane"/>
    <property type="evidence" value="ECO:0007669"/>
    <property type="project" value="UniProtKB-SubCell"/>
</dbReference>
<evidence type="ECO:0000256" key="3">
    <source>
        <dbReference type="ARBA" id="ARBA00009578"/>
    </source>
</evidence>
<feature type="region of interest" description="Disordered" evidence="20">
    <location>
        <begin position="557"/>
        <end position="576"/>
    </location>
</feature>
<keyword evidence="4 18" id="KW-0813">Transport</keyword>
<comment type="catalytic activity">
    <reaction evidence="17 19">
        <text>4 Fe(II)-[cytochrome c] + O2 + 8 H(+)(in) = 4 Fe(III)-[cytochrome c] + 2 H2O + 4 H(+)(out)</text>
        <dbReference type="Rhea" id="RHEA:11436"/>
        <dbReference type="Rhea" id="RHEA-COMP:10350"/>
        <dbReference type="Rhea" id="RHEA-COMP:14399"/>
        <dbReference type="ChEBI" id="CHEBI:15377"/>
        <dbReference type="ChEBI" id="CHEBI:15378"/>
        <dbReference type="ChEBI" id="CHEBI:15379"/>
        <dbReference type="ChEBI" id="CHEBI:29033"/>
        <dbReference type="ChEBI" id="CHEBI:29034"/>
        <dbReference type="EC" id="7.1.1.9"/>
    </reaction>
</comment>
<dbReference type="GO" id="GO:0006119">
    <property type="term" value="P:oxidative phosphorylation"/>
    <property type="evidence" value="ECO:0007669"/>
    <property type="project" value="UniProtKB-UniPathway"/>
</dbReference>
<comment type="similarity">
    <text evidence="3 18">Belongs to the heme-copper respiratory oxidase family.</text>
</comment>
<reference evidence="22 23" key="1">
    <citation type="submission" date="2017-12" db="EMBL/GenBank/DDBJ databases">
        <title>Sequencing the genomes of 1000 Actinobacteria strains.</title>
        <authorList>
            <person name="Klenk H.-P."/>
        </authorList>
    </citation>
    <scope>NUCLEOTIDE SEQUENCE [LARGE SCALE GENOMIC DNA]</scope>
    <source>
        <strain evidence="22 23">DSM 45165</strain>
    </source>
</reference>
<sequence length="576" mass="63904">MTATQEPITTHAPATAAPKGALALRLVRTTDPKLLGIMYLGTAFGFFLIGGVMALLMRAELARPGLQFLSQEQYNQLFTMHGTVMLLLYATPSVFGFANFVLPLQIGAPDVAFPRLNSLSYWLFLFGGLVVLSGFLTPGGAADFGWFAYTPLSDAIHSPGVGADLWITGLLVGGLGTILGAVNMVTTVVCLRAPGMTMFRMPIFTWNIFITSILILAVFPILTAALFGLLADRRLGAHVFDPANGGAILWQHLFWFFGHPEVYIVALPFFGIVTEIVPVFSRKPLYGYKGMVFATLSIAGLSMSVWAHHMFATGAVLLPFFSFMSFTIAVPTGIKFFNWIGTMWKGQVSFETPMLFSLGFMVTFLFGGLTGVLLASPVIDFHVTDTYFVVAHFHYVLFGTIVFATFAGIYFWFPKMTGRMLDERLGRFHFWTTFIGFHTTFLVQHWLGNMGMPRRYADYLSSDGFTTLNTISTIGSFVLGASMLPFIYNVVRSYRYGDITEVDDPWGFGNSLEWATTCPPPRHNFTELPRIRSERPAFELHYPHMIERLRAEAHIGRRHRRAATAGSGGRETQTDA</sequence>
<keyword evidence="10" id="KW-1278">Translocase</keyword>
<keyword evidence="5 19" id="KW-1003">Cell membrane</keyword>
<feature type="transmembrane region" description="Helical" evidence="19">
    <location>
        <begin position="292"/>
        <end position="311"/>
    </location>
</feature>
<evidence type="ECO:0000256" key="19">
    <source>
        <dbReference type="RuleBase" id="RU363061"/>
    </source>
</evidence>
<dbReference type="Pfam" id="PF00115">
    <property type="entry name" value="COX1"/>
    <property type="match status" value="1"/>
</dbReference>
<dbReference type="SUPFAM" id="SSF81442">
    <property type="entry name" value="Cytochrome c oxidase subunit I-like"/>
    <property type="match status" value="1"/>
</dbReference>
<feature type="domain" description="Cytochrome oxidase subunit I profile" evidence="21">
    <location>
        <begin position="25"/>
        <end position="532"/>
    </location>
</feature>
<dbReference type="PROSITE" id="PS00077">
    <property type="entry name" value="COX1_CUB"/>
    <property type="match status" value="1"/>
</dbReference>
<keyword evidence="6 18" id="KW-0349">Heme</keyword>
<feature type="transmembrane region" description="Helical" evidence="19">
    <location>
        <begin position="317"/>
        <end position="337"/>
    </location>
</feature>
<evidence type="ECO:0000256" key="20">
    <source>
        <dbReference type="SAM" id="MobiDB-lite"/>
    </source>
</evidence>
<accession>A0A2N3X1B4</accession>
<dbReference type="GO" id="GO:0015990">
    <property type="term" value="P:electron transport coupled proton transport"/>
    <property type="evidence" value="ECO:0007669"/>
    <property type="project" value="InterPro"/>
</dbReference>
<evidence type="ECO:0000256" key="6">
    <source>
        <dbReference type="ARBA" id="ARBA00022617"/>
    </source>
</evidence>
<dbReference type="GO" id="GO:0046872">
    <property type="term" value="F:metal ion binding"/>
    <property type="evidence" value="ECO:0007669"/>
    <property type="project" value="UniProtKB-KW"/>
</dbReference>
<feature type="transmembrane region" description="Helical" evidence="19">
    <location>
        <begin position="358"/>
        <end position="379"/>
    </location>
</feature>
<dbReference type="PROSITE" id="PS50855">
    <property type="entry name" value="COX1"/>
    <property type="match status" value="1"/>
</dbReference>
<evidence type="ECO:0000313" key="23">
    <source>
        <dbReference type="Proteomes" id="UP000233750"/>
    </source>
</evidence>
<evidence type="ECO:0000256" key="15">
    <source>
        <dbReference type="ARBA" id="ARBA00023136"/>
    </source>
</evidence>
<dbReference type="GO" id="GO:0022904">
    <property type="term" value="P:respiratory electron transport chain"/>
    <property type="evidence" value="ECO:0007669"/>
    <property type="project" value="TreeGrafter"/>
</dbReference>
<dbReference type="InterPro" id="IPR023615">
    <property type="entry name" value="Cyt_c_Oxase_su1_BS"/>
</dbReference>
<dbReference type="Gene3D" id="1.20.210.10">
    <property type="entry name" value="Cytochrome c oxidase-like, subunit I domain"/>
    <property type="match status" value="1"/>
</dbReference>
<evidence type="ECO:0000256" key="8">
    <source>
        <dbReference type="ARBA" id="ARBA00022692"/>
    </source>
</evidence>
<keyword evidence="12 19" id="KW-1133">Transmembrane helix</keyword>
<keyword evidence="13 19" id="KW-0408">Iron</keyword>
<feature type="transmembrane region" description="Helical" evidence="19">
    <location>
        <begin position="34"/>
        <end position="57"/>
    </location>
</feature>
<protein>
    <recommendedName>
        <fullName evidence="19">Cytochrome c oxidase subunit 1</fullName>
        <ecNumber evidence="19">7.1.1.9</ecNumber>
    </recommendedName>
</protein>
<dbReference type="InterPro" id="IPR036927">
    <property type="entry name" value="Cyt_c_oxase-like_su1_sf"/>
</dbReference>
<dbReference type="InterPro" id="IPR000883">
    <property type="entry name" value="Cyt_C_Oxase_1"/>
</dbReference>
<feature type="transmembrane region" description="Helical" evidence="19">
    <location>
        <begin position="203"/>
        <end position="231"/>
    </location>
</feature>
<evidence type="ECO:0000256" key="4">
    <source>
        <dbReference type="ARBA" id="ARBA00022448"/>
    </source>
</evidence>
<keyword evidence="11 18" id="KW-0249">Electron transport</keyword>
<dbReference type="CDD" id="cd01662">
    <property type="entry name" value="Ubiquinol_Oxidase_I"/>
    <property type="match status" value="1"/>
</dbReference>
<feature type="transmembrane region" description="Helical" evidence="19">
    <location>
        <begin position="166"/>
        <end position="191"/>
    </location>
</feature>
<name>A0A2N3X1B4_9PSEU</name>
<organism evidence="22 23">
    <name type="scientific">Amycolatopsis echigonensis</name>
    <dbReference type="NCBI Taxonomy" id="2576905"/>
    <lineage>
        <taxon>Bacteria</taxon>
        <taxon>Bacillati</taxon>
        <taxon>Actinomycetota</taxon>
        <taxon>Actinomycetes</taxon>
        <taxon>Pseudonocardiales</taxon>
        <taxon>Pseudonocardiaceae</taxon>
        <taxon>Amycolatopsis</taxon>
    </lineage>
</organism>
<keyword evidence="7 18" id="KW-0679">Respiratory chain</keyword>
<feature type="transmembrane region" description="Helical" evidence="19">
    <location>
        <begin position="391"/>
        <end position="413"/>
    </location>
</feature>
<dbReference type="NCBIfam" id="TIGR02891">
    <property type="entry name" value="CtaD_CoxA"/>
    <property type="match status" value="1"/>
</dbReference>
<evidence type="ECO:0000256" key="13">
    <source>
        <dbReference type="ARBA" id="ARBA00023004"/>
    </source>
</evidence>
<evidence type="ECO:0000256" key="12">
    <source>
        <dbReference type="ARBA" id="ARBA00022989"/>
    </source>
</evidence>
<gene>
    <name evidence="22" type="ORF">ATK30_0891</name>
</gene>
<evidence type="ECO:0000313" key="22">
    <source>
        <dbReference type="EMBL" id="PKV99898.1"/>
    </source>
</evidence>
<evidence type="ECO:0000256" key="11">
    <source>
        <dbReference type="ARBA" id="ARBA00022982"/>
    </source>
</evidence>
<dbReference type="EC" id="7.1.1.9" evidence="19"/>
<dbReference type="EMBL" id="PJMY01000002">
    <property type="protein sequence ID" value="PKV99898.1"/>
    <property type="molecule type" value="Genomic_DNA"/>
</dbReference>
<evidence type="ECO:0000256" key="2">
    <source>
        <dbReference type="ARBA" id="ARBA00004673"/>
    </source>
</evidence>
<evidence type="ECO:0000259" key="21">
    <source>
        <dbReference type="PROSITE" id="PS50855"/>
    </source>
</evidence>
<feature type="transmembrane region" description="Helical" evidence="19">
    <location>
        <begin position="467"/>
        <end position="488"/>
    </location>
</feature>
<evidence type="ECO:0000256" key="9">
    <source>
        <dbReference type="ARBA" id="ARBA00022723"/>
    </source>
</evidence>
<dbReference type="FunFam" id="1.20.210.10:FF:000003">
    <property type="entry name" value="Cytochrome c oxidase subunit 1"/>
    <property type="match status" value="1"/>
</dbReference>
<evidence type="ECO:0000256" key="18">
    <source>
        <dbReference type="RuleBase" id="RU000370"/>
    </source>
</evidence>
<evidence type="ECO:0000256" key="7">
    <source>
        <dbReference type="ARBA" id="ARBA00022660"/>
    </source>
</evidence>
<comment type="subcellular location">
    <subcellularLocation>
        <location evidence="1 19">Cell membrane</location>
        <topology evidence="1 19">Multi-pass membrane protein</topology>
    </subcellularLocation>
</comment>
<keyword evidence="9 19" id="KW-0479">Metal-binding</keyword>
<dbReference type="PRINTS" id="PR01165">
    <property type="entry name" value="CYCOXIDASEI"/>
</dbReference>
<comment type="caution">
    <text evidence="22">The sequence shown here is derived from an EMBL/GenBank/DDBJ whole genome shotgun (WGS) entry which is preliminary data.</text>
</comment>
<dbReference type="GO" id="GO:0004129">
    <property type="term" value="F:cytochrome-c oxidase activity"/>
    <property type="evidence" value="ECO:0007669"/>
    <property type="project" value="UniProtKB-EC"/>
</dbReference>
<feature type="transmembrane region" description="Helical" evidence="19">
    <location>
        <begin position="262"/>
        <end position="280"/>
    </location>
</feature>
<evidence type="ECO:0000256" key="16">
    <source>
        <dbReference type="ARBA" id="ARBA00025218"/>
    </source>
</evidence>
<dbReference type="InterPro" id="IPR014241">
    <property type="entry name" value="Cyt_c_oxidase_su1_bac"/>
</dbReference>
<keyword evidence="23" id="KW-1185">Reference proteome</keyword>
<evidence type="ECO:0000256" key="1">
    <source>
        <dbReference type="ARBA" id="ARBA00004651"/>
    </source>
</evidence>